<keyword evidence="3" id="KW-1185">Reference proteome</keyword>
<keyword evidence="1" id="KW-1133">Transmembrane helix</keyword>
<evidence type="ECO:0000313" key="2">
    <source>
        <dbReference type="EMBL" id="MDQ0361613.1"/>
    </source>
</evidence>
<dbReference type="EMBL" id="JAUSUR010000004">
    <property type="protein sequence ID" value="MDQ0361613.1"/>
    <property type="molecule type" value="Genomic_DNA"/>
</dbReference>
<name>A0ABU0E4J8_9FIRM</name>
<protein>
    <submittedName>
        <fullName evidence="2">Na+/H+ antiporter NhaD/arsenite permease-like protein</fullName>
    </submittedName>
</protein>
<sequence length="73" mass="8635">MNLMQMSIIVVIVIYTIYFLIYVSQKKIKDKSSEPSKLTKWVDRNLNNPKLILILIVISLLILFWFLHEVKAI</sequence>
<keyword evidence="1" id="KW-0472">Membrane</keyword>
<comment type="caution">
    <text evidence="2">The sequence shown here is derived from an EMBL/GenBank/DDBJ whole genome shotgun (WGS) entry which is preliminary data.</text>
</comment>
<feature type="transmembrane region" description="Helical" evidence="1">
    <location>
        <begin position="51"/>
        <end position="68"/>
    </location>
</feature>
<reference evidence="2 3" key="1">
    <citation type="submission" date="2023-07" db="EMBL/GenBank/DDBJ databases">
        <title>Genomic Encyclopedia of Type Strains, Phase IV (KMG-IV): sequencing the most valuable type-strain genomes for metagenomic binning, comparative biology and taxonomic classification.</title>
        <authorList>
            <person name="Goeker M."/>
        </authorList>
    </citation>
    <scope>NUCLEOTIDE SEQUENCE [LARGE SCALE GENOMIC DNA]</scope>
    <source>
        <strain evidence="2 3">DSM 16784</strain>
    </source>
</reference>
<organism evidence="2 3">
    <name type="scientific">Breznakia pachnodae</name>
    <dbReference type="NCBI Taxonomy" id="265178"/>
    <lineage>
        <taxon>Bacteria</taxon>
        <taxon>Bacillati</taxon>
        <taxon>Bacillota</taxon>
        <taxon>Erysipelotrichia</taxon>
        <taxon>Erysipelotrichales</taxon>
        <taxon>Erysipelotrichaceae</taxon>
        <taxon>Breznakia</taxon>
    </lineage>
</organism>
<proteinExistence type="predicted"/>
<accession>A0ABU0E4J8</accession>
<feature type="transmembrane region" description="Helical" evidence="1">
    <location>
        <begin position="6"/>
        <end position="23"/>
    </location>
</feature>
<evidence type="ECO:0000256" key="1">
    <source>
        <dbReference type="SAM" id="Phobius"/>
    </source>
</evidence>
<keyword evidence="1" id="KW-0812">Transmembrane</keyword>
<evidence type="ECO:0000313" key="3">
    <source>
        <dbReference type="Proteomes" id="UP001230220"/>
    </source>
</evidence>
<gene>
    <name evidence="2" type="ORF">J2S15_002363</name>
</gene>
<dbReference type="Proteomes" id="UP001230220">
    <property type="component" value="Unassembled WGS sequence"/>
</dbReference>